<sequence length="237" mass="25888">MHFLLQINRLYTVLAVFFVSAFLTGCATPVQPNIPFANSTLNSGSGKVGVAVVVAAKPNTHFPGANCLLCIGTANLIHTSLNAHTAKLSNQEVYQIEADLTKVLQSKGIPFVALPVDMKLNDLPKAAKIEAGFTTLDFKGLQAQYGIDHLLLVQTGAMGFERPFASYVPTAEPHAWVAGSVMMIKLPENRLEWFEPVQIRKNADGAWDEPPSFPGLTSAYYEAIEEFKDRVLVDLKK</sequence>
<dbReference type="Proteomes" id="UP001180487">
    <property type="component" value="Unassembled WGS sequence"/>
</dbReference>
<organism evidence="1 2">
    <name type="scientific">Rhodoferax ferrireducens</name>
    <dbReference type="NCBI Taxonomy" id="192843"/>
    <lineage>
        <taxon>Bacteria</taxon>
        <taxon>Pseudomonadati</taxon>
        <taxon>Pseudomonadota</taxon>
        <taxon>Betaproteobacteria</taxon>
        <taxon>Burkholderiales</taxon>
        <taxon>Comamonadaceae</taxon>
        <taxon>Rhodoferax</taxon>
    </lineage>
</organism>
<evidence type="ECO:0000313" key="2">
    <source>
        <dbReference type="Proteomes" id="UP001180487"/>
    </source>
</evidence>
<proteinExistence type="predicted"/>
<comment type="caution">
    <text evidence="1">The sequence shown here is derived from an EMBL/GenBank/DDBJ whole genome shotgun (WGS) entry which is preliminary data.</text>
</comment>
<accession>A0ABU2C7V5</accession>
<reference evidence="1 2" key="1">
    <citation type="submission" date="2023-07" db="EMBL/GenBank/DDBJ databases">
        <title>Sorghum-associated microbial communities from plants grown in Nebraska, USA.</title>
        <authorList>
            <person name="Schachtman D."/>
        </authorList>
    </citation>
    <scope>NUCLEOTIDE SEQUENCE [LARGE SCALE GENOMIC DNA]</scope>
    <source>
        <strain evidence="1 2">BE313</strain>
    </source>
</reference>
<dbReference type="EMBL" id="JAVDXT010000002">
    <property type="protein sequence ID" value="MDR7377414.1"/>
    <property type="molecule type" value="Genomic_DNA"/>
</dbReference>
<gene>
    <name evidence="1" type="ORF">J2X19_002093</name>
</gene>
<name>A0ABU2C7V5_9BURK</name>
<evidence type="ECO:0000313" key="1">
    <source>
        <dbReference type="EMBL" id="MDR7377414.1"/>
    </source>
</evidence>
<keyword evidence="2" id="KW-1185">Reference proteome</keyword>
<protein>
    <submittedName>
        <fullName evidence="1">Uncharacterized protein</fullName>
    </submittedName>
</protein>